<protein>
    <submittedName>
        <fullName evidence="2">Uncharacterized protein</fullName>
    </submittedName>
</protein>
<dbReference type="Proteomes" id="UP000276215">
    <property type="component" value="Unassembled WGS sequence"/>
</dbReference>
<keyword evidence="1" id="KW-0812">Transmembrane</keyword>
<dbReference type="EMBL" id="ML120356">
    <property type="protein sequence ID" value="RPB04747.1"/>
    <property type="molecule type" value="Genomic_DNA"/>
</dbReference>
<gene>
    <name evidence="2" type="ORF">L873DRAFT_1798523</name>
</gene>
<organism evidence="2 3">
    <name type="scientific">Choiromyces venosus 120613-1</name>
    <dbReference type="NCBI Taxonomy" id="1336337"/>
    <lineage>
        <taxon>Eukaryota</taxon>
        <taxon>Fungi</taxon>
        <taxon>Dikarya</taxon>
        <taxon>Ascomycota</taxon>
        <taxon>Pezizomycotina</taxon>
        <taxon>Pezizomycetes</taxon>
        <taxon>Pezizales</taxon>
        <taxon>Tuberaceae</taxon>
        <taxon>Choiromyces</taxon>
    </lineage>
</organism>
<dbReference type="AlphaFoldDB" id="A0A3N4K2D8"/>
<reference evidence="2 3" key="1">
    <citation type="journal article" date="2018" name="Nat. Ecol. Evol.">
        <title>Pezizomycetes genomes reveal the molecular basis of ectomycorrhizal truffle lifestyle.</title>
        <authorList>
            <person name="Murat C."/>
            <person name="Payen T."/>
            <person name="Noel B."/>
            <person name="Kuo A."/>
            <person name="Morin E."/>
            <person name="Chen J."/>
            <person name="Kohler A."/>
            <person name="Krizsan K."/>
            <person name="Balestrini R."/>
            <person name="Da Silva C."/>
            <person name="Montanini B."/>
            <person name="Hainaut M."/>
            <person name="Levati E."/>
            <person name="Barry K.W."/>
            <person name="Belfiori B."/>
            <person name="Cichocki N."/>
            <person name="Clum A."/>
            <person name="Dockter R.B."/>
            <person name="Fauchery L."/>
            <person name="Guy J."/>
            <person name="Iotti M."/>
            <person name="Le Tacon F."/>
            <person name="Lindquist E.A."/>
            <person name="Lipzen A."/>
            <person name="Malagnac F."/>
            <person name="Mello A."/>
            <person name="Molinier V."/>
            <person name="Miyauchi S."/>
            <person name="Poulain J."/>
            <person name="Riccioni C."/>
            <person name="Rubini A."/>
            <person name="Sitrit Y."/>
            <person name="Splivallo R."/>
            <person name="Traeger S."/>
            <person name="Wang M."/>
            <person name="Zifcakova L."/>
            <person name="Wipf D."/>
            <person name="Zambonelli A."/>
            <person name="Paolocci F."/>
            <person name="Nowrousian M."/>
            <person name="Ottonello S."/>
            <person name="Baldrian P."/>
            <person name="Spatafora J.W."/>
            <person name="Henrissat B."/>
            <person name="Nagy L.G."/>
            <person name="Aury J.M."/>
            <person name="Wincker P."/>
            <person name="Grigoriev I.V."/>
            <person name="Bonfante P."/>
            <person name="Martin F.M."/>
        </authorList>
    </citation>
    <scope>NUCLEOTIDE SEQUENCE [LARGE SCALE GENOMIC DNA]</scope>
    <source>
        <strain evidence="2 3">120613-1</strain>
    </source>
</reference>
<proteinExistence type="predicted"/>
<feature type="transmembrane region" description="Helical" evidence="1">
    <location>
        <begin position="34"/>
        <end position="51"/>
    </location>
</feature>
<sequence length="55" mass="6362">MSAEIQEIRTHTILFKNIVKKLFSSNSGLLLSKLNYFFLPVVLFLPLFIYSQAVQ</sequence>
<evidence type="ECO:0000313" key="3">
    <source>
        <dbReference type="Proteomes" id="UP000276215"/>
    </source>
</evidence>
<evidence type="ECO:0000313" key="2">
    <source>
        <dbReference type="EMBL" id="RPB04747.1"/>
    </source>
</evidence>
<accession>A0A3N4K2D8</accession>
<name>A0A3N4K2D8_9PEZI</name>
<keyword evidence="1" id="KW-0472">Membrane</keyword>
<evidence type="ECO:0000256" key="1">
    <source>
        <dbReference type="SAM" id="Phobius"/>
    </source>
</evidence>
<keyword evidence="3" id="KW-1185">Reference proteome</keyword>
<keyword evidence="1" id="KW-1133">Transmembrane helix</keyword>